<name>A0A074XXN8_AURPU</name>
<gene>
    <name evidence="2" type="ORF">M438DRAFT_383925</name>
</gene>
<feature type="compositionally biased region" description="Basic and acidic residues" evidence="1">
    <location>
        <begin position="161"/>
        <end position="174"/>
    </location>
</feature>
<feature type="compositionally biased region" description="Low complexity" evidence="1">
    <location>
        <begin position="87"/>
        <end position="102"/>
    </location>
</feature>
<dbReference type="EMBL" id="KL584975">
    <property type="protein sequence ID" value="KEQ88404.1"/>
    <property type="molecule type" value="Genomic_DNA"/>
</dbReference>
<accession>A0A074XXN8</accession>
<evidence type="ECO:0000313" key="3">
    <source>
        <dbReference type="Proteomes" id="UP000030706"/>
    </source>
</evidence>
<dbReference type="Proteomes" id="UP000030706">
    <property type="component" value="Unassembled WGS sequence"/>
</dbReference>
<feature type="compositionally biased region" description="Basic and acidic residues" evidence="1">
    <location>
        <begin position="186"/>
        <end position="197"/>
    </location>
</feature>
<evidence type="ECO:0000256" key="1">
    <source>
        <dbReference type="SAM" id="MobiDB-lite"/>
    </source>
</evidence>
<organism evidence="2 3">
    <name type="scientific">Aureobasidium pullulans EXF-150</name>
    <dbReference type="NCBI Taxonomy" id="1043002"/>
    <lineage>
        <taxon>Eukaryota</taxon>
        <taxon>Fungi</taxon>
        <taxon>Dikarya</taxon>
        <taxon>Ascomycota</taxon>
        <taxon>Pezizomycotina</taxon>
        <taxon>Dothideomycetes</taxon>
        <taxon>Dothideomycetidae</taxon>
        <taxon>Dothideales</taxon>
        <taxon>Saccotheciaceae</taxon>
        <taxon>Aureobasidium</taxon>
    </lineage>
</organism>
<feature type="region of interest" description="Disordered" evidence="1">
    <location>
        <begin position="1"/>
        <end position="197"/>
    </location>
</feature>
<reference evidence="2 3" key="1">
    <citation type="journal article" date="2014" name="BMC Genomics">
        <title>Genome sequencing of four Aureobasidium pullulans varieties: biotechnological potential, stress tolerance, and description of new species.</title>
        <authorList>
            <person name="Gostin Ar C."/>
            <person name="Ohm R.A."/>
            <person name="Kogej T."/>
            <person name="Sonjak S."/>
            <person name="Turk M."/>
            <person name="Zajc J."/>
            <person name="Zalar P."/>
            <person name="Grube M."/>
            <person name="Sun H."/>
            <person name="Han J."/>
            <person name="Sharma A."/>
            <person name="Chiniquy J."/>
            <person name="Ngan C.Y."/>
            <person name="Lipzen A."/>
            <person name="Barry K."/>
            <person name="Grigoriev I.V."/>
            <person name="Gunde-Cimerman N."/>
        </authorList>
    </citation>
    <scope>NUCLEOTIDE SEQUENCE [LARGE SCALE GENOMIC DNA]</scope>
    <source>
        <strain evidence="2 3">EXF-150</strain>
    </source>
</reference>
<dbReference type="HOGENOM" id="CLU_1383897_0_0_1"/>
<protein>
    <submittedName>
        <fullName evidence="2">Uncharacterized protein</fullName>
    </submittedName>
</protein>
<feature type="compositionally biased region" description="Pro residues" evidence="1">
    <location>
        <begin position="103"/>
        <end position="112"/>
    </location>
</feature>
<evidence type="ECO:0000313" key="2">
    <source>
        <dbReference type="EMBL" id="KEQ88404.1"/>
    </source>
</evidence>
<proteinExistence type="predicted"/>
<dbReference type="OrthoDB" id="3922055at2759"/>
<keyword evidence="3" id="KW-1185">Reference proteome</keyword>
<dbReference type="RefSeq" id="XP_029764591.1">
    <property type="nucleotide sequence ID" value="XM_029908953.1"/>
</dbReference>
<sequence length="197" mass="22191">MLSLIRKISSARQSTETLRKKDDNEVNVDNTSREEEVDGTTYDPDADPRDPERYYTFPHFAEEKQETSSLTDDDNQVNDERTPILPQTPKSKPKTTPSSTEPASPPFWPISPVPKRLHKSNPSNPTAPRMQRRATTDLTPSQPLPVREKPARRASAQVPDRVGEVHSPTREQKQQRKVSVQNQGSLKKDGGRRVTGS</sequence>
<dbReference type="AlphaFoldDB" id="A0A074XXN8"/>
<dbReference type="GeneID" id="40751259"/>